<keyword evidence="2" id="KW-1185">Reference proteome</keyword>
<accession>A0A200PTY6</accession>
<dbReference type="OrthoDB" id="1716208at2759"/>
<organism evidence="1 2">
    <name type="scientific">Macleaya cordata</name>
    <name type="common">Five-seeded plume-poppy</name>
    <name type="synonym">Bocconia cordata</name>
    <dbReference type="NCBI Taxonomy" id="56857"/>
    <lineage>
        <taxon>Eukaryota</taxon>
        <taxon>Viridiplantae</taxon>
        <taxon>Streptophyta</taxon>
        <taxon>Embryophyta</taxon>
        <taxon>Tracheophyta</taxon>
        <taxon>Spermatophyta</taxon>
        <taxon>Magnoliopsida</taxon>
        <taxon>Ranunculales</taxon>
        <taxon>Papaveraceae</taxon>
        <taxon>Papaveroideae</taxon>
        <taxon>Macleaya</taxon>
    </lineage>
</organism>
<dbReference type="EMBL" id="MVGT01004040">
    <property type="protein sequence ID" value="OVA01674.1"/>
    <property type="molecule type" value="Genomic_DNA"/>
</dbReference>
<protein>
    <submittedName>
        <fullName evidence="1">Uncharacterized protein</fullName>
    </submittedName>
</protein>
<sequence>MGFNRANRNVFTVVVFVVFSIFLILISSFQPVQAVRPLQGEEWLLINNKNEVDKINIELITESLQRAPVPPSNTPSTCTTLPGKGTGGSCPIKAAGLMMNFAGGHDSVVVHAPSTAFPDVIVVNSGRSSVVNESRQTQ</sequence>
<dbReference type="AlphaFoldDB" id="A0A200PTY6"/>
<dbReference type="PANTHER" id="PTHR33592">
    <property type="entry name" value="TRANSMEMBRANE PROTEIN"/>
    <property type="match status" value="1"/>
</dbReference>
<name>A0A200PTY6_MACCD</name>
<evidence type="ECO:0000313" key="2">
    <source>
        <dbReference type="Proteomes" id="UP000195402"/>
    </source>
</evidence>
<comment type="caution">
    <text evidence="1">The sequence shown here is derived from an EMBL/GenBank/DDBJ whole genome shotgun (WGS) entry which is preliminary data.</text>
</comment>
<dbReference type="Proteomes" id="UP000195402">
    <property type="component" value="Unassembled WGS sequence"/>
</dbReference>
<dbReference type="PANTHER" id="PTHR33592:SF3">
    <property type="entry name" value="TRANSMEMBRANE PROTEIN"/>
    <property type="match status" value="1"/>
</dbReference>
<dbReference type="OMA" id="CTHIPDH"/>
<dbReference type="InParanoid" id="A0A200PTY6"/>
<reference evidence="1 2" key="1">
    <citation type="journal article" date="2017" name="Mol. Plant">
        <title>The Genome of Medicinal Plant Macleaya cordata Provides New Insights into Benzylisoquinoline Alkaloids Metabolism.</title>
        <authorList>
            <person name="Liu X."/>
            <person name="Liu Y."/>
            <person name="Huang P."/>
            <person name="Ma Y."/>
            <person name="Qing Z."/>
            <person name="Tang Q."/>
            <person name="Cao H."/>
            <person name="Cheng P."/>
            <person name="Zheng Y."/>
            <person name="Yuan Z."/>
            <person name="Zhou Y."/>
            <person name="Liu J."/>
            <person name="Tang Z."/>
            <person name="Zhuo Y."/>
            <person name="Zhang Y."/>
            <person name="Yu L."/>
            <person name="Huang J."/>
            <person name="Yang P."/>
            <person name="Peng Q."/>
            <person name="Zhang J."/>
            <person name="Jiang W."/>
            <person name="Zhang Z."/>
            <person name="Lin K."/>
            <person name="Ro D.K."/>
            <person name="Chen X."/>
            <person name="Xiong X."/>
            <person name="Shang Y."/>
            <person name="Huang S."/>
            <person name="Zeng J."/>
        </authorList>
    </citation>
    <scope>NUCLEOTIDE SEQUENCE [LARGE SCALE GENOMIC DNA]</scope>
    <source>
        <strain evidence="2">cv. BLH2017</strain>
        <tissue evidence="1">Root</tissue>
    </source>
</reference>
<gene>
    <name evidence="1" type="ORF">BVC80_9073g115</name>
</gene>
<proteinExistence type="predicted"/>
<evidence type="ECO:0000313" key="1">
    <source>
        <dbReference type="EMBL" id="OVA01674.1"/>
    </source>
</evidence>